<proteinExistence type="predicted"/>
<protein>
    <submittedName>
        <fullName evidence="1">Uncharacterized protein</fullName>
    </submittedName>
</protein>
<evidence type="ECO:0000313" key="1">
    <source>
        <dbReference type="EMBL" id="GIY73330.1"/>
    </source>
</evidence>
<sequence>MAGPGSNGGNLLIKFQEHTYENGIFCSANRSRPRFSAFLSCHSAACRRKYGLPAKHVIGKSRLLRLYFAEYCFLMEKGFPYVARYLCLSSYYYL</sequence>
<evidence type="ECO:0000313" key="2">
    <source>
        <dbReference type="Proteomes" id="UP001054945"/>
    </source>
</evidence>
<reference evidence="1 2" key="1">
    <citation type="submission" date="2021-06" db="EMBL/GenBank/DDBJ databases">
        <title>Caerostris extrusa draft genome.</title>
        <authorList>
            <person name="Kono N."/>
            <person name="Arakawa K."/>
        </authorList>
    </citation>
    <scope>NUCLEOTIDE SEQUENCE [LARGE SCALE GENOMIC DNA]</scope>
</reference>
<comment type="caution">
    <text evidence="1">The sequence shown here is derived from an EMBL/GenBank/DDBJ whole genome shotgun (WGS) entry which is preliminary data.</text>
</comment>
<dbReference type="Proteomes" id="UP001054945">
    <property type="component" value="Unassembled WGS sequence"/>
</dbReference>
<name>A0AAV4VSG9_CAEEX</name>
<dbReference type="EMBL" id="BPLR01015066">
    <property type="protein sequence ID" value="GIY73330.1"/>
    <property type="molecule type" value="Genomic_DNA"/>
</dbReference>
<gene>
    <name evidence="1" type="ORF">CEXT_669491</name>
</gene>
<keyword evidence="2" id="KW-1185">Reference proteome</keyword>
<accession>A0AAV4VSG9</accession>
<dbReference type="AlphaFoldDB" id="A0AAV4VSG9"/>
<organism evidence="1 2">
    <name type="scientific">Caerostris extrusa</name>
    <name type="common">Bark spider</name>
    <name type="synonym">Caerostris bankana</name>
    <dbReference type="NCBI Taxonomy" id="172846"/>
    <lineage>
        <taxon>Eukaryota</taxon>
        <taxon>Metazoa</taxon>
        <taxon>Ecdysozoa</taxon>
        <taxon>Arthropoda</taxon>
        <taxon>Chelicerata</taxon>
        <taxon>Arachnida</taxon>
        <taxon>Araneae</taxon>
        <taxon>Araneomorphae</taxon>
        <taxon>Entelegynae</taxon>
        <taxon>Araneoidea</taxon>
        <taxon>Araneidae</taxon>
        <taxon>Caerostris</taxon>
    </lineage>
</organism>